<proteinExistence type="predicted"/>
<dbReference type="InterPro" id="IPR045851">
    <property type="entry name" value="AMP-bd_C_sf"/>
</dbReference>
<dbReference type="InterPro" id="IPR025110">
    <property type="entry name" value="AMP-bd_C"/>
</dbReference>
<dbReference type="SUPFAM" id="SSF56801">
    <property type="entry name" value="Acetyl-CoA synthetase-like"/>
    <property type="match status" value="1"/>
</dbReference>
<evidence type="ECO:0000313" key="2">
    <source>
        <dbReference type="EMBL" id="MDL2416990.1"/>
    </source>
</evidence>
<accession>A0ABT7KT51</accession>
<reference evidence="2 3" key="1">
    <citation type="journal article" date="2023" name="Int. J. Mol. Sci.">
        <title>Pathogenicity and Genomic Characterization of a Novel Genospecies, Bacillus shihchuchen, of the Bacillus cereus Group Isolated from Chinese Softshell Turtle (Pelodiscus sinensis).</title>
        <authorList>
            <person name="Cheng L.W."/>
            <person name="Byadgi O.V."/>
            <person name="Tsai C.E."/>
            <person name="Wang P.C."/>
            <person name="Chen S.C."/>
        </authorList>
    </citation>
    <scope>NUCLEOTIDE SEQUENCE [LARGE SCALE GENOMIC DNA]</scope>
    <source>
        <strain evidence="2 3">QF108-045</strain>
    </source>
</reference>
<gene>
    <name evidence="2" type="ORF">P6F46_02620</name>
</gene>
<evidence type="ECO:0000259" key="1">
    <source>
        <dbReference type="Pfam" id="PF13193"/>
    </source>
</evidence>
<sequence>MTDDKWGQVPAAFVVKSGEITEEEILHFCEEKLAKYKVPKKLVS</sequence>
<protein>
    <recommendedName>
        <fullName evidence="1">AMP-binding enzyme C-terminal domain-containing protein</fullName>
    </recommendedName>
</protein>
<dbReference type="Gene3D" id="3.30.300.30">
    <property type="match status" value="1"/>
</dbReference>
<keyword evidence="3" id="KW-1185">Reference proteome</keyword>
<dbReference type="Pfam" id="PF13193">
    <property type="entry name" value="AMP-binding_C"/>
    <property type="match status" value="1"/>
</dbReference>
<dbReference type="Proteomes" id="UP001229716">
    <property type="component" value="Unassembled WGS sequence"/>
</dbReference>
<feature type="domain" description="AMP-binding enzyme C-terminal" evidence="1">
    <location>
        <begin position="2"/>
        <end position="43"/>
    </location>
</feature>
<evidence type="ECO:0000313" key="3">
    <source>
        <dbReference type="Proteomes" id="UP001229716"/>
    </source>
</evidence>
<comment type="caution">
    <text evidence="2">The sequence shown here is derived from an EMBL/GenBank/DDBJ whole genome shotgun (WGS) entry which is preliminary data.</text>
</comment>
<organism evidence="2 3">
    <name type="scientific">Bacillus shihchuchen</name>
    <dbReference type="NCBI Taxonomy" id="3036942"/>
    <lineage>
        <taxon>Bacteria</taxon>
        <taxon>Bacillati</taxon>
        <taxon>Bacillota</taxon>
        <taxon>Bacilli</taxon>
        <taxon>Bacillales</taxon>
        <taxon>Bacillaceae</taxon>
        <taxon>Bacillus</taxon>
        <taxon>Bacillus cereus group</taxon>
    </lineage>
</organism>
<name>A0ABT7KT51_9BACI</name>
<dbReference type="EMBL" id="JASWHZ010000001">
    <property type="protein sequence ID" value="MDL2416990.1"/>
    <property type="molecule type" value="Genomic_DNA"/>
</dbReference>